<sequence>MLGYVISAKFSTKCFKSGDHLVIDGEATAILPTLTLDELHSAD</sequence>
<name>A0A2P2QHY0_RHIMU</name>
<protein>
    <submittedName>
        <fullName evidence="1">Uncharacterized protein</fullName>
    </submittedName>
</protein>
<evidence type="ECO:0000313" key="1">
    <source>
        <dbReference type="EMBL" id="MBX66593.1"/>
    </source>
</evidence>
<organism evidence="1">
    <name type="scientific">Rhizophora mucronata</name>
    <name type="common">Asiatic mangrove</name>
    <dbReference type="NCBI Taxonomy" id="61149"/>
    <lineage>
        <taxon>Eukaryota</taxon>
        <taxon>Viridiplantae</taxon>
        <taxon>Streptophyta</taxon>
        <taxon>Embryophyta</taxon>
        <taxon>Tracheophyta</taxon>
        <taxon>Spermatophyta</taxon>
        <taxon>Magnoliopsida</taxon>
        <taxon>eudicotyledons</taxon>
        <taxon>Gunneridae</taxon>
        <taxon>Pentapetalae</taxon>
        <taxon>rosids</taxon>
        <taxon>fabids</taxon>
        <taxon>Malpighiales</taxon>
        <taxon>Rhizophoraceae</taxon>
        <taxon>Rhizophora</taxon>
    </lineage>
</organism>
<dbReference type="AlphaFoldDB" id="A0A2P2QHY0"/>
<proteinExistence type="predicted"/>
<reference evidence="1" key="1">
    <citation type="submission" date="2018-02" db="EMBL/GenBank/DDBJ databases">
        <title>Rhizophora mucronata_Transcriptome.</title>
        <authorList>
            <person name="Meera S.P."/>
            <person name="Sreeshan A."/>
            <person name="Augustine A."/>
        </authorList>
    </citation>
    <scope>NUCLEOTIDE SEQUENCE</scope>
    <source>
        <tissue evidence="1">Leaf</tissue>
    </source>
</reference>
<accession>A0A2P2QHY0</accession>
<dbReference type="EMBL" id="GGEC01086109">
    <property type="protein sequence ID" value="MBX66593.1"/>
    <property type="molecule type" value="Transcribed_RNA"/>
</dbReference>